<dbReference type="RefSeq" id="XP_035325297.1">
    <property type="nucleotide sequence ID" value="XM_035462367.1"/>
</dbReference>
<feature type="compositionally biased region" description="Gly residues" evidence="1">
    <location>
        <begin position="71"/>
        <end position="80"/>
    </location>
</feature>
<comment type="caution">
    <text evidence="2">The sequence shown here is derived from an EMBL/GenBank/DDBJ whole genome shotgun (WGS) entry which is preliminary data.</text>
</comment>
<gene>
    <name evidence="2" type="ORF">GMORB2_0381</name>
</gene>
<dbReference type="AlphaFoldDB" id="A0A9P4Z137"/>
<organism evidence="2 3">
    <name type="scientific">Geosmithia morbida</name>
    <dbReference type="NCBI Taxonomy" id="1094350"/>
    <lineage>
        <taxon>Eukaryota</taxon>
        <taxon>Fungi</taxon>
        <taxon>Dikarya</taxon>
        <taxon>Ascomycota</taxon>
        <taxon>Pezizomycotina</taxon>
        <taxon>Sordariomycetes</taxon>
        <taxon>Hypocreomycetidae</taxon>
        <taxon>Hypocreales</taxon>
        <taxon>Bionectriaceae</taxon>
        <taxon>Geosmithia</taxon>
    </lineage>
</organism>
<feature type="compositionally biased region" description="Basic and acidic residues" evidence="1">
    <location>
        <begin position="34"/>
        <end position="54"/>
    </location>
</feature>
<sequence>MSWDSSLRTNIRTRVKLPKTFLAVNLSDAFSFEEQERRKSVEGGEDAEMKEAPPKDLLMTPSAPRPDEGSSGEGGKILNP</sequence>
<evidence type="ECO:0000313" key="2">
    <source>
        <dbReference type="EMBL" id="KAF4126645.1"/>
    </source>
</evidence>
<proteinExistence type="predicted"/>
<reference evidence="2" key="1">
    <citation type="submission" date="2020-03" db="EMBL/GenBank/DDBJ databases">
        <title>Site-based positive gene gene selection in Geosmithia morbida across the United States reveals a broad range of putative effectors and factors for local host and environmental adapation.</title>
        <authorList>
            <person name="Onufrak A."/>
            <person name="Murdoch R.W."/>
            <person name="Gazis R."/>
            <person name="Huff M."/>
            <person name="Staton M."/>
            <person name="Klingeman W."/>
            <person name="Hadziabdic D."/>
        </authorList>
    </citation>
    <scope>NUCLEOTIDE SEQUENCE</scope>
    <source>
        <strain evidence="2">1262</strain>
    </source>
</reference>
<feature type="region of interest" description="Disordered" evidence="1">
    <location>
        <begin position="33"/>
        <end position="80"/>
    </location>
</feature>
<accession>A0A9P4Z137</accession>
<dbReference type="OrthoDB" id="10582905at2759"/>
<evidence type="ECO:0000256" key="1">
    <source>
        <dbReference type="SAM" id="MobiDB-lite"/>
    </source>
</evidence>
<dbReference type="GeneID" id="55966611"/>
<name>A0A9P4Z137_9HYPO</name>
<keyword evidence="3" id="KW-1185">Reference proteome</keyword>
<dbReference type="EMBL" id="JAANYQ010000001">
    <property type="protein sequence ID" value="KAF4126645.1"/>
    <property type="molecule type" value="Genomic_DNA"/>
</dbReference>
<evidence type="ECO:0000313" key="3">
    <source>
        <dbReference type="Proteomes" id="UP000749293"/>
    </source>
</evidence>
<dbReference type="Proteomes" id="UP000749293">
    <property type="component" value="Unassembled WGS sequence"/>
</dbReference>
<protein>
    <submittedName>
        <fullName evidence="2">Uncharacterized protein</fullName>
    </submittedName>
</protein>